<sequence length="52" mass="5934">MGEWGRTWNIPYSPTPEATCSPGRLKQTRRSLFNFNLIDFFVGGMVLLKVNS</sequence>
<gene>
    <name evidence="2" type="ORF">BJP36_36730</name>
</gene>
<keyword evidence="1" id="KW-0472">Membrane</keyword>
<dbReference type="EMBL" id="CP017708">
    <property type="protein sequence ID" value="WAN69642.1"/>
    <property type="molecule type" value="Genomic_DNA"/>
</dbReference>
<evidence type="ECO:0000313" key="2">
    <source>
        <dbReference type="EMBL" id="WAN69642.1"/>
    </source>
</evidence>
<keyword evidence="1" id="KW-0812">Transmembrane</keyword>
<dbReference type="Proteomes" id="UP000176944">
    <property type="component" value="Chromosome"/>
</dbReference>
<accession>A0A9Q9SU07</accession>
<proteinExistence type="predicted"/>
<evidence type="ECO:0000256" key="1">
    <source>
        <dbReference type="SAM" id="Phobius"/>
    </source>
</evidence>
<dbReference type="AlphaFoldDB" id="A0A9Q9SU07"/>
<organism evidence="2">
    <name type="scientific">Moorena producens (strain JHB)</name>
    <dbReference type="NCBI Taxonomy" id="1454205"/>
    <lineage>
        <taxon>Bacteria</taxon>
        <taxon>Bacillati</taxon>
        <taxon>Cyanobacteriota</taxon>
        <taxon>Cyanophyceae</taxon>
        <taxon>Coleofasciculales</taxon>
        <taxon>Coleofasciculaceae</taxon>
        <taxon>Moorena</taxon>
    </lineage>
</organism>
<reference evidence="2" key="1">
    <citation type="journal article" date="2017" name="Proc. Natl. Acad. Sci. U.S.A.">
        <title>Comparative genomics uncovers the prolific and distinctive metabolic potential of the cyanobacterial genus Moorea.</title>
        <authorList>
            <person name="Leao T."/>
            <person name="Castelao G."/>
            <person name="Korobeynikov A."/>
            <person name="Monroe E.A."/>
            <person name="Podell S."/>
            <person name="Glukhov E."/>
            <person name="Allen E.E."/>
            <person name="Gerwick W.H."/>
            <person name="Gerwick L."/>
        </authorList>
    </citation>
    <scope>NUCLEOTIDE SEQUENCE</scope>
    <source>
        <strain evidence="2">JHB</strain>
    </source>
</reference>
<name>A0A9Q9SU07_MOOP1</name>
<feature type="transmembrane region" description="Helical" evidence="1">
    <location>
        <begin position="32"/>
        <end position="50"/>
    </location>
</feature>
<protein>
    <submittedName>
        <fullName evidence="2">Uncharacterized protein</fullName>
    </submittedName>
</protein>
<reference evidence="2" key="2">
    <citation type="submission" date="2022-10" db="EMBL/GenBank/DDBJ databases">
        <authorList>
            <person name="Ngo T.-E."/>
        </authorList>
    </citation>
    <scope>NUCLEOTIDE SEQUENCE</scope>
    <source>
        <strain evidence="2">JHB</strain>
    </source>
</reference>
<keyword evidence="1" id="KW-1133">Transmembrane helix</keyword>